<accession>A0A1J5QN61</accession>
<gene>
    <name evidence="1" type="ORF">GALL_331830</name>
</gene>
<evidence type="ECO:0000313" key="1">
    <source>
        <dbReference type="EMBL" id="OIQ84990.1"/>
    </source>
</evidence>
<sequence>MPEISHDELERMQEAYWHAAHLARVASAFAQAALMEPPSPGQERDTARLAVKDTLDTLVRDADVAAARLEDLVDVAGAGQQDEPEATKGALNRYCVRMTDGELARG</sequence>
<organism evidence="1">
    <name type="scientific">mine drainage metagenome</name>
    <dbReference type="NCBI Taxonomy" id="410659"/>
    <lineage>
        <taxon>unclassified sequences</taxon>
        <taxon>metagenomes</taxon>
        <taxon>ecological metagenomes</taxon>
    </lineage>
</organism>
<name>A0A1J5QN61_9ZZZZ</name>
<protein>
    <submittedName>
        <fullName evidence="1">Uncharacterized protein</fullName>
    </submittedName>
</protein>
<dbReference type="EMBL" id="MLJW01000576">
    <property type="protein sequence ID" value="OIQ84990.1"/>
    <property type="molecule type" value="Genomic_DNA"/>
</dbReference>
<dbReference type="AlphaFoldDB" id="A0A1J5QN61"/>
<reference evidence="1" key="1">
    <citation type="submission" date="2016-10" db="EMBL/GenBank/DDBJ databases">
        <title>Sequence of Gallionella enrichment culture.</title>
        <authorList>
            <person name="Poehlein A."/>
            <person name="Muehling M."/>
            <person name="Daniel R."/>
        </authorList>
    </citation>
    <scope>NUCLEOTIDE SEQUENCE</scope>
</reference>
<comment type="caution">
    <text evidence="1">The sequence shown here is derived from an EMBL/GenBank/DDBJ whole genome shotgun (WGS) entry which is preliminary data.</text>
</comment>
<proteinExistence type="predicted"/>